<evidence type="ECO:0000313" key="1">
    <source>
        <dbReference type="EMBL" id="ERI74489.1"/>
    </source>
</evidence>
<comment type="caution">
    <text evidence="1">The sequence shown here is derived from an EMBL/GenBank/DDBJ whole genome shotgun (WGS) entry which is preliminary data.</text>
</comment>
<reference evidence="1 2" key="1">
    <citation type="submission" date="2013-07" db="EMBL/GenBank/DDBJ databases">
        <authorList>
            <person name="Weinstock G."/>
            <person name="Sodergren E."/>
            <person name="Wylie T."/>
            <person name="Fulton L."/>
            <person name="Fulton R."/>
            <person name="Fronick C."/>
            <person name="O'Laughlin M."/>
            <person name="Godfrey J."/>
            <person name="Miner T."/>
            <person name="Herter B."/>
            <person name="Appelbaum E."/>
            <person name="Cordes M."/>
            <person name="Lek S."/>
            <person name="Wollam A."/>
            <person name="Pepin K.H."/>
            <person name="Palsikar V.B."/>
            <person name="Mitreva M."/>
            <person name="Wilson R.K."/>
        </authorList>
    </citation>
    <scope>NUCLEOTIDE SEQUENCE [LARGE SCALE GENOMIC DNA]</scope>
    <source>
        <strain evidence="1 2">ATCC 14940</strain>
    </source>
</reference>
<evidence type="ECO:0000313" key="2">
    <source>
        <dbReference type="Proteomes" id="UP000016491"/>
    </source>
</evidence>
<name>A0ABC9TTJ3_CLOSY</name>
<gene>
    <name evidence="1" type="ORF">CLOSYM_03951</name>
</gene>
<dbReference type="AlphaFoldDB" id="A0ABC9TTJ3"/>
<dbReference type="Proteomes" id="UP000016491">
    <property type="component" value="Unassembled WGS sequence"/>
</dbReference>
<sequence>MNRGTITCTIRAQVAAINAEEAAVCRRRLPPLDTLPLYNS</sequence>
<organism evidence="1 2">
    <name type="scientific">[Clostridium] symbiosum ATCC 14940</name>
    <dbReference type="NCBI Taxonomy" id="411472"/>
    <lineage>
        <taxon>Bacteria</taxon>
        <taxon>Bacillati</taxon>
        <taxon>Bacillota</taxon>
        <taxon>Clostridia</taxon>
        <taxon>Lachnospirales</taxon>
        <taxon>Lachnospiraceae</taxon>
        <taxon>Otoolea</taxon>
    </lineage>
</organism>
<dbReference type="EMBL" id="AWSU01000322">
    <property type="protein sequence ID" value="ERI74489.1"/>
    <property type="molecule type" value="Genomic_DNA"/>
</dbReference>
<protein>
    <submittedName>
        <fullName evidence="1">Uncharacterized protein</fullName>
    </submittedName>
</protein>
<proteinExistence type="predicted"/>
<accession>A0ABC9TTJ3</accession>